<feature type="region of interest" description="Disordered" evidence="1">
    <location>
        <begin position="50"/>
        <end position="74"/>
    </location>
</feature>
<dbReference type="AlphaFoldDB" id="A0AAV4BC03"/>
<evidence type="ECO:0000313" key="3">
    <source>
        <dbReference type="Proteomes" id="UP000735302"/>
    </source>
</evidence>
<dbReference type="EMBL" id="BLXT01004727">
    <property type="protein sequence ID" value="GFO17093.1"/>
    <property type="molecule type" value="Genomic_DNA"/>
</dbReference>
<proteinExistence type="predicted"/>
<dbReference type="Proteomes" id="UP000735302">
    <property type="component" value="Unassembled WGS sequence"/>
</dbReference>
<comment type="caution">
    <text evidence="2">The sequence shown here is derived from an EMBL/GenBank/DDBJ whole genome shotgun (WGS) entry which is preliminary data.</text>
</comment>
<sequence>MFRPPLDDVRFRSPLRLRHLWQARPGVSNMPADDRAVSQMTQPLTELANGPKNLQELPANRGRTRPQDFGLTRI</sequence>
<evidence type="ECO:0000256" key="1">
    <source>
        <dbReference type="SAM" id="MobiDB-lite"/>
    </source>
</evidence>
<protein>
    <submittedName>
        <fullName evidence="2">Uncharacterized protein</fullName>
    </submittedName>
</protein>
<keyword evidence="3" id="KW-1185">Reference proteome</keyword>
<organism evidence="2 3">
    <name type="scientific">Plakobranchus ocellatus</name>
    <dbReference type="NCBI Taxonomy" id="259542"/>
    <lineage>
        <taxon>Eukaryota</taxon>
        <taxon>Metazoa</taxon>
        <taxon>Spiralia</taxon>
        <taxon>Lophotrochozoa</taxon>
        <taxon>Mollusca</taxon>
        <taxon>Gastropoda</taxon>
        <taxon>Heterobranchia</taxon>
        <taxon>Euthyneura</taxon>
        <taxon>Panpulmonata</taxon>
        <taxon>Sacoglossa</taxon>
        <taxon>Placobranchoidea</taxon>
        <taxon>Plakobranchidae</taxon>
        <taxon>Plakobranchus</taxon>
    </lineage>
</organism>
<evidence type="ECO:0000313" key="2">
    <source>
        <dbReference type="EMBL" id="GFO17093.1"/>
    </source>
</evidence>
<name>A0AAV4BC03_9GAST</name>
<accession>A0AAV4BC03</accession>
<reference evidence="2 3" key="1">
    <citation type="journal article" date="2021" name="Elife">
        <title>Chloroplast acquisition without the gene transfer in kleptoplastic sea slugs, Plakobranchus ocellatus.</title>
        <authorList>
            <person name="Maeda T."/>
            <person name="Takahashi S."/>
            <person name="Yoshida T."/>
            <person name="Shimamura S."/>
            <person name="Takaki Y."/>
            <person name="Nagai Y."/>
            <person name="Toyoda A."/>
            <person name="Suzuki Y."/>
            <person name="Arimoto A."/>
            <person name="Ishii H."/>
            <person name="Satoh N."/>
            <person name="Nishiyama T."/>
            <person name="Hasebe M."/>
            <person name="Maruyama T."/>
            <person name="Minagawa J."/>
            <person name="Obokata J."/>
            <person name="Shigenobu S."/>
        </authorList>
    </citation>
    <scope>NUCLEOTIDE SEQUENCE [LARGE SCALE GENOMIC DNA]</scope>
</reference>
<gene>
    <name evidence="2" type="ORF">PoB_004359800</name>
</gene>